<dbReference type="RefSeq" id="WP_090772662.1">
    <property type="nucleotide sequence ID" value="NZ_FNFB01000031.1"/>
</dbReference>
<dbReference type="STRING" id="683260.SAMN05421874_13135"/>
<dbReference type="PANTHER" id="PTHR35908:SF1">
    <property type="entry name" value="CONSERVED PROTEIN"/>
    <property type="match status" value="1"/>
</dbReference>
<dbReference type="SUPFAM" id="SSF54593">
    <property type="entry name" value="Glyoxalase/Bleomycin resistance protein/Dihydroxybiphenyl dioxygenase"/>
    <property type="match status" value="1"/>
</dbReference>
<accession>A0A1G9NJX8</accession>
<reference evidence="2 3" key="1">
    <citation type="submission" date="2016-10" db="EMBL/GenBank/DDBJ databases">
        <authorList>
            <person name="de Groot N.N."/>
        </authorList>
    </citation>
    <scope>NUCLEOTIDE SEQUENCE [LARGE SCALE GENOMIC DNA]</scope>
    <source>
        <strain evidence="2 3">CGMCC 4.5681</strain>
    </source>
</reference>
<dbReference type="Proteomes" id="UP000198683">
    <property type="component" value="Unassembled WGS sequence"/>
</dbReference>
<dbReference type="InterPro" id="IPR041581">
    <property type="entry name" value="Glyoxalase_6"/>
</dbReference>
<feature type="domain" description="VOC" evidence="1">
    <location>
        <begin position="6"/>
        <end position="123"/>
    </location>
</feature>
<evidence type="ECO:0000313" key="3">
    <source>
        <dbReference type="Proteomes" id="UP000198683"/>
    </source>
</evidence>
<evidence type="ECO:0000259" key="1">
    <source>
        <dbReference type="PROSITE" id="PS51819"/>
    </source>
</evidence>
<dbReference type="OrthoDB" id="1645442at2"/>
<dbReference type="InterPro" id="IPR037523">
    <property type="entry name" value="VOC_core"/>
</dbReference>
<dbReference type="Pfam" id="PF18029">
    <property type="entry name" value="Glyoxalase_6"/>
    <property type="match status" value="1"/>
</dbReference>
<dbReference type="PROSITE" id="PS51819">
    <property type="entry name" value="VOC"/>
    <property type="match status" value="1"/>
</dbReference>
<protein>
    <recommendedName>
        <fullName evidence="1">VOC domain-containing protein</fullName>
    </recommendedName>
</protein>
<dbReference type="PANTHER" id="PTHR35908">
    <property type="entry name" value="HYPOTHETICAL FUSION PROTEIN"/>
    <property type="match status" value="1"/>
</dbReference>
<evidence type="ECO:0000313" key="2">
    <source>
        <dbReference type="EMBL" id="SDL86888.1"/>
    </source>
</evidence>
<dbReference type="EMBL" id="FNFB01000031">
    <property type="protein sequence ID" value="SDL86888.1"/>
    <property type="molecule type" value="Genomic_DNA"/>
</dbReference>
<sequence>MGGIAEFRSIVLDCPDPKALAEFYSELLGWPITSVEHDWVVVSDGGSPRRLAFQLAADHRPPTWPDAERPQQLHLDLTVTDLDEAERRVLKIGARKHDHQPSEEGDFRVYLDPAGHPFCLCVD</sequence>
<organism evidence="2 3">
    <name type="scientific">Nonomuraea maritima</name>
    <dbReference type="NCBI Taxonomy" id="683260"/>
    <lineage>
        <taxon>Bacteria</taxon>
        <taxon>Bacillati</taxon>
        <taxon>Actinomycetota</taxon>
        <taxon>Actinomycetes</taxon>
        <taxon>Streptosporangiales</taxon>
        <taxon>Streptosporangiaceae</taxon>
        <taxon>Nonomuraea</taxon>
    </lineage>
</organism>
<gene>
    <name evidence="2" type="ORF">SAMN05421874_13135</name>
</gene>
<keyword evidence="3" id="KW-1185">Reference proteome</keyword>
<dbReference type="Gene3D" id="3.10.180.10">
    <property type="entry name" value="2,3-Dihydroxybiphenyl 1,2-Dioxygenase, domain 1"/>
    <property type="match status" value="1"/>
</dbReference>
<name>A0A1G9NJX8_9ACTN</name>
<proteinExistence type="predicted"/>
<dbReference type="InterPro" id="IPR029068">
    <property type="entry name" value="Glyas_Bleomycin-R_OHBP_Dase"/>
</dbReference>
<dbReference type="AlphaFoldDB" id="A0A1G9NJX8"/>